<dbReference type="Proteomes" id="UP000294581">
    <property type="component" value="Unassembled WGS sequence"/>
</dbReference>
<name>A0A4R8LCS4_9BACL</name>
<dbReference type="AlphaFoldDB" id="A0A4R8LCS4"/>
<accession>A0A4R8LCS4</accession>
<evidence type="ECO:0000313" key="1">
    <source>
        <dbReference type="EMBL" id="TDY40345.1"/>
    </source>
</evidence>
<reference evidence="1 2" key="1">
    <citation type="submission" date="2019-03" db="EMBL/GenBank/DDBJ databases">
        <title>Genomic Encyclopedia of Type Strains, Phase IV (KMG-IV): sequencing the most valuable type-strain genomes for metagenomic binning, comparative biology and taxonomic classification.</title>
        <authorList>
            <person name="Goeker M."/>
        </authorList>
    </citation>
    <scope>NUCLEOTIDE SEQUENCE [LARGE SCALE GENOMIC DNA]</scope>
    <source>
        <strain evidence="1 2">DSM 17974</strain>
    </source>
</reference>
<gene>
    <name evidence="1" type="ORF">C7445_1228</name>
</gene>
<proteinExistence type="predicted"/>
<organism evidence="1 2">
    <name type="scientific">Alicyclobacillus sacchari</name>
    <dbReference type="NCBI Taxonomy" id="392010"/>
    <lineage>
        <taxon>Bacteria</taxon>
        <taxon>Bacillati</taxon>
        <taxon>Bacillota</taxon>
        <taxon>Bacilli</taxon>
        <taxon>Bacillales</taxon>
        <taxon>Alicyclobacillaceae</taxon>
        <taxon>Alicyclobacillus</taxon>
    </lineage>
</organism>
<evidence type="ECO:0008006" key="3">
    <source>
        <dbReference type="Google" id="ProtNLM"/>
    </source>
</evidence>
<keyword evidence="2" id="KW-1185">Reference proteome</keyword>
<dbReference type="RefSeq" id="WP_243835196.1">
    <property type="nucleotide sequence ID" value="NZ_BSUS01000004.1"/>
</dbReference>
<protein>
    <recommendedName>
        <fullName evidence="3">PcfK-like protein</fullName>
    </recommendedName>
</protein>
<dbReference type="EMBL" id="SORF01000022">
    <property type="protein sequence ID" value="TDY40345.1"/>
    <property type="molecule type" value="Genomic_DNA"/>
</dbReference>
<evidence type="ECO:0000313" key="2">
    <source>
        <dbReference type="Proteomes" id="UP000294581"/>
    </source>
</evidence>
<comment type="caution">
    <text evidence="1">The sequence shown here is derived from an EMBL/GenBank/DDBJ whole genome shotgun (WGS) entry which is preliminary data.</text>
</comment>
<sequence>MDIYEKAVEKLTTEMAANEKHPYVQMIGQYLLAYLEKKPEHAERILAEGKTILKSLDAMRRYAETKRVGNVAVISDADGYGIVLRYFDCWDGEPFDIPPEPQPLAQIATPTRAATAKSTTTAKHSHAPAVTQLSLFDDAEGGEAL</sequence>